<evidence type="ECO:0000256" key="1">
    <source>
        <dbReference type="SAM" id="MobiDB-lite"/>
    </source>
</evidence>
<name>A0ABC9W7L6_GRUJA</name>
<gene>
    <name evidence="2" type="ORF">GRJ2_000617900</name>
</gene>
<evidence type="ECO:0000313" key="3">
    <source>
        <dbReference type="Proteomes" id="UP001623348"/>
    </source>
</evidence>
<comment type="caution">
    <text evidence="2">The sequence shown here is derived from an EMBL/GenBank/DDBJ whole genome shotgun (WGS) entry which is preliminary data.</text>
</comment>
<protein>
    <submittedName>
        <fullName evidence="2">Uncharacterized protein</fullName>
    </submittedName>
</protein>
<accession>A0ABC9W7L6</accession>
<reference evidence="2 3" key="1">
    <citation type="submission" date="2024-06" db="EMBL/GenBank/DDBJ databases">
        <title>The draft genome of Grus japonensis, version 3.</title>
        <authorList>
            <person name="Nabeshima K."/>
            <person name="Suzuki S."/>
            <person name="Onuma M."/>
        </authorList>
    </citation>
    <scope>NUCLEOTIDE SEQUENCE [LARGE SCALE GENOMIC DNA]</scope>
    <source>
        <strain evidence="2 3">451A</strain>
    </source>
</reference>
<feature type="region of interest" description="Disordered" evidence="1">
    <location>
        <begin position="1"/>
        <end position="29"/>
    </location>
</feature>
<proteinExistence type="predicted"/>
<sequence length="110" mass="12207">MRICERNNSADTKVSEEGGAGGAPGSRAEIPLQPVEKTMVRQAVPPQPMEDDGEHRFHLQPVEDSMLEQVDALKGGCDPVGSLFWRRLLAGPVAPWREEPMLEQVCWQDL</sequence>
<dbReference type="Proteomes" id="UP001623348">
    <property type="component" value="Unassembled WGS sequence"/>
</dbReference>
<feature type="compositionally biased region" description="Polar residues" evidence="1">
    <location>
        <begin position="1"/>
        <end position="12"/>
    </location>
</feature>
<dbReference type="EMBL" id="BAAFJT010000002">
    <property type="protein sequence ID" value="GAB0181526.1"/>
    <property type="molecule type" value="Genomic_DNA"/>
</dbReference>
<organism evidence="2 3">
    <name type="scientific">Grus japonensis</name>
    <name type="common">Japanese crane</name>
    <name type="synonym">Red-crowned crane</name>
    <dbReference type="NCBI Taxonomy" id="30415"/>
    <lineage>
        <taxon>Eukaryota</taxon>
        <taxon>Metazoa</taxon>
        <taxon>Chordata</taxon>
        <taxon>Craniata</taxon>
        <taxon>Vertebrata</taxon>
        <taxon>Euteleostomi</taxon>
        <taxon>Archelosauria</taxon>
        <taxon>Archosauria</taxon>
        <taxon>Dinosauria</taxon>
        <taxon>Saurischia</taxon>
        <taxon>Theropoda</taxon>
        <taxon>Coelurosauria</taxon>
        <taxon>Aves</taxon>
        <taxon>Neognathae</taxon>
        <taxon>Neoaves</taxon>
        <taxon>Gruiformes</taxon>
        <taxon>Gruidae</taxon>
        <taxon>Grus</taxon>
    </lineage>
</organism>
<dbReference type="AlphaFoldDB" id="A0ABC9W7L6"/>
<keyword evidence="3" id="KW-1185">Reference proteome</keyword>
<evidence type="ECO:0000313" key="2">
    <source>
        <dbReference type="EMBL" id="GAB0181526.1"/>
    </source>
</evidence>